<keyword evidence="6" id="KW-0170">Cobalt</keyword>
<dbReference type="Gene3D" id="2.170.16.10">
    <property type="entry name" value="Hedgehog/Intein (Hint) domain"/>
    <property type="match status" value="1"/>
</dbReference>
<dbReference type="Gene3D" id="3.20.70.20">
    <property type="match status" value="2"/>
</dbReference>
<dbReference type="Pfam" id="PF21995">
    <property type="entry name" value="RNR-II_ins_dom"/>
    <property type="match status" value="1"/>
</dbReference>
<dbReference type="GO" id="GO:0004519">
    <property type="term" value="F:endonuclease activity"/>
    <property type="evidence" value="ECO:0007669"/>
    <property type="project" value="InterPro"/>
</dbReference>
<dbReference type="SMART" id="SM00306">
    <property type="entry name" value="HintN"/>
    <property type="match status" value="1"/>
</dbReference>
<dbReference type="PANTHER" id="PTHR43371:SF1">
    <property type="entry name" value="RIBONUCLEOSIDE-DIPHOSPHATE REDUCTASE"/>
    <property type="match status" value="1"/>
</dbReference>
<keyword evidence="4" id="KW-0651">Protein splicing</keyword>
<evidence type="ECO:0000313" key="9">
    <source>
        <dbReference type="Proteomes" id="UP000010384"/>
    </source>
</evidence>
<evidence type="ECO:0000256" key="3">
    <source>
        <dbReference type="ARBA" id="ARBA00022813"/>
    </source>
</evidence>
<dbReference type="NCBIfam" id="TIGR02505">
    <property type="entry name" value="RTPR"/>
    <property type="match status" value="1"/>
</dbReference>
<dbReference type="AlphaFoldDB" id="K9TVX8"/>
<dbReference type="GO" id="GO:0008998">
    <property type="term" value="F:ribonucleoside-triphosphate reductase (thioredoxin) activity"/>
    <property type="evidence" value="ECO:0007669"/>
    <property type="project" value="InterPro"/>
</dbReference>
<dbReference type="SUPFAM" id="SSF51998">
    <property type="entry name" value="PFL-like glycyl radical enzymes"/>
    <property type="match status" value="2"/>
</dbReference>
<reference evidence="8 9" key="1">
    <citation type="submission" date="2012-06" db="EMBL/GenBank/DDBJ databases">
        <title>Finished chromosome of genome of Chroococcidiopsis thermalis PCC 7203.</title>
        <authorList>
            <consortium name="US DOE Joint Genome Institute"/>
            <person name="Gugger M."/>
            <person name="Coursin T."/>
            <person name="Rippka R."/>
            <person name="Tandeau De Marsac N."/>
            <person name="Huntemann M."/>
            <person name="Wei C.-L."/>
            <person name="Han J."/>
            <person name="Detter J.C."/>
            <person name="Han C."/>
            <person name="Tapia R."/>
            <person name="Davenport K."/>
            <person name="Daligault H."/>
            <person name="Erkkila T."/>
            <person name="Gu W."/>
            <person name="Munk A.C.C."/>
            <person name="Teshima H."/>
            <person name="Xu Y."/>
            <person name="Chain P."/>
            <person name="Chen A."/>
            <person name="Krypides N."/>
            <person name="Mavromatis K."/>
            <person name="Markowitz V."/>
            <person name="Szeto E."/>
            <person name="Ivanova N."/>
            <person name="Mikhailova N."/>
            <person name="Ovchinnikova G."/>
            <person name="Pagani I."/>
            <person name="Pati A."/>
            <person name="Goodwin L."/>
            <person name="Peters L."/>
            <person name="Pitluck S."/>
            <person name="Woyke T."/>
            <person name="Kerfeld C."/>
        </authorList>
    </citation>
    <scope>NUCLEOTIDE SEQUENCE [LARGE SCALE GENOMIC DNA]</scope>
    <source>
        <strain evidence="8 9">PCC 7203</strain>
    </source>
</reference>
<dbReference type="Gene3D" id="3.10.28.10">
    <property type="entry name" value="Homing endonucleases"/>
    <property type="match status" value="1"/>
</dbReference>
<organism evidence="8 9">
    <name type="scientific">Chroococcidiopsis thermalis (strain PCC 7203)</name>
    <dbReference type="NCBI Taxonomy" id="251229"/>
    <lineage>
        <taxon>Bacteria</taxon>
        <taxon>Bacillati</taxon>
        <taxon>Cyanobacteriota</taxon>
        <taxon>Cyanophyceae</taxon>
        <taxon>Chroococcidiopsidales</taxon>
        <taxon>Chroococcidiopsidaceae</taxon>
        <taxon>Chroococcidiopsis</taxon>
    </lineage>
</organism>
<dbReference type="PANTHER" id="PTHR43371">
    <property type="entry name" value="VITAMIN B12-DEPENDENT RIBONUCLEOTIDE REDUCTASE"/>
    <property type="match status" value="1"/>
</dbReference>
<dbReference type="GO" id="GO:0003677">
    <property type="term" value="F:DNA binding"/>
    <property type="evidence" value="ECO:0007669"/>
    <property type="project" value="InterPro"/>
</dbReference>
<dbReference type="InterPro" id="IPR036844">
    <property type="entry name" value="Hint_dom_sf"/>
</dbReference>
<dbReference type="InParanoid" id="K9TVX8"/>
<dbReference type="InterPro" id="IPR054158">
    <property type="entry name" value="RNR-II_ins_dom"/>
</dbReference>
<dbReference type="SUPFAM" id="SSF55608">
    <property type="entry name" value="Homing endonucleases"/>
    <property type="match status" value="2"/>
</dbReference>
<proteinExistence type="predicted"/>
<dbReference type="STRING" id="251229.Chro_0760"/>
<dbReference type="CDD" id="cd00081">
    <property type="entry name" value="Hint"/>
    <property type="match status" value="1"/>
</dbReference>
<dbReference type="InterPro" id="IPR004042">
    <property type="entry name" value="Intein_endonuc_central"/>
</dbReference>
<dbReference type="RefSeq" id="WP_015152857.1">
    <property type="nucleotide sequence ID" value="NC_019695.1"/>
</dbReference>
<dbReference type="InterPro" id="IPR013345">
    <property type="entry name" value="RTP_Rdtase_AdoCbl-dep"/>
</dbReference>
<dbReference type="KEGG" id="cthe:Chro_0760"/>
<dbReference type="PRINTS" id="PR00379">
    <property type="entry name" value="INTEIN"/>
</dbReference>
<evidence type="ECO:0000256" key="1">
    <source>
        <dbReference type="ARBA" id="ARBA00001922"/>
    </source>
</evidence>
<dbReference type="SUPFAM" id="SSF51294">
    <property type="entry name" value="Hedgehog/intein (Hint) domain"/>
    <property type="match status" value="1"/>
</dbReference>
<dbReference type="GO" id="GO:0004748">
    <property type="term" value="F:ribonucleoside-diphosphate reductase activity, thioredoxin disulfide as acceptor"/>
    <property type="evidence" value="ECO:0007669"/>
    <property type="project" value="InterPro"/>
</dbReference>
<accession>K9TVX8</accession>
<dbReference type="GO" id="GO:0031419">
    <property type="term" value="F:cobalamin binding"/>
    <property type="evidence" value="ECO:0007669"/>
    <property type="project" value="UniProtKB-KW"/>
</dbReference>
<dbReference type="GO" id="GO:0000166">
    <property type="term" value="F:nucleotide binding"/>
    <property type="evidence" value="ECO:0007669"/>
    <property type="project" value="InterPro"/>
</dbReference>
<dbReference type="InterPro" id="IPR030934">
    <property type="entry name" value="Intein_C"/>
</dbReference>
<evidence type="ECO:0000256" key="2">
    <source>
        <dbReference type="ARBA" id="ARBA00022628"/>
    </source>
</evidence>
<evidence type="ECO:0000256" key="4">
    <source>
        <dbReference type="ARBA" id="ARBA00023000"/>
    </source>
</evidence>
<dbReference type="EMBL" id="CP003597">
    <property type="protein sequence ID" value="AFY86306.1"/>
    <property type="molecule type" value="Genomic_DNA"/>
</dbReference>
<keyword evidence="5" id="KW-0560">Oxidoreductase</keyword>
<dbReference type="InterPro" id="IPR050862">
    <property type="entry name" value="RdRp_reductase_class-2"/>
</dbReference>
<evidence type="ECO:0000256" key="5">
    <source>
        <dbReference type="ARBA" id="ARBA00023002"/>
    </source>
</evidence>
<dbReference type="GO" id="GO:0016539">
    <property type="term" value="P:intein-mediated protein splicing"/>
    <property type="evidence" value="ECO:0007669"/>
    <property type="project" value="InterPro"/>
</dbReference>
<keyword evidence="9" id="KW-1185">Reference proteome</keyword>
<evidence type="ECO:0000313" key="8">
    <source>
        <dbReference type="EMBL" id="AFY86306.1"/>
    </source>
</evidence>
<evidence type="ECO:0000256" key="6">
    <source>
        <dbReference type="ARBA" id="ARBA00023285"/>
    </source>
</evidence>
<dbReference type="eggNOG" id="COG1372">
    <property type="taxonomic scope" value="Bacteria"/>
</dbReference>
<dbReference type="HOGENOM" id="CLU_002384_1_0_3"/>
<dbReference type="PROSITE" id="PS50819">
    <property type="entry name" value="INTEIN_ENDONUCLEASE"/>
    <property type="match status" value="1"/>
</dbReference>
<dbReference type="OrthoDB" id="9763270at2"/>
<dbReference type="PATRIC" id="fig|251229.3.peg.898"/>
<dbReference type="Proteomes" id="UP000010384">
    <property type="component" value="Chromosome"/>
</dbReference>
<name>K9TVX8_CHRTP</name>
<dbReference type="InterPro" id="IPR006142">
    <property type="entry name" value="INTEIN"/>
</dbReference>
<dbReference type="InterPro" id="IPR027434">
    <property type="entry name" value="Homing_endonucl"/>
</dbReference>
<dbReference type="InterPro" id="IPR003587">
    <property type="entry name" value="Hint_dom_N"/>
</dbReference>
<dbReference type="PROSITE" id="PS50818">
    <property type="entry name" value="INTEIN_C_TER"/>
    <property type="match status" value="1"/>
</dbReference>
<keyword evidence="2" id="KW-0846">Cobalamin</keyword>
<dbReference type="Pfam" id="PF05204">
    <property type="entry name" value="Hom_end"/>
    <property type="match status" value="1"/>
</dbReference>
<protein>
    <submittedName>
        <fullName evidence="8">Ribonucleoside-triphosphate reductase, adenosylcobalamin-dependent</fullName>
    </submittedName>
</protein>
<dbReference type="Gene3D" id="3.30.1620.10">
    <property type="entry name" value="b-12 dependent (class ii) ribonucleotide reductase, Chain A, Domain 2"/>
    <property type="match status" value="1"/>
</dbReference>
<sequence length="1184" mass="133908">MVRELQRLTQTTQFPETAPAANPVFFRTYSRRIGGGRETWEQVCDRTLRGLVELGKLTPAEAAILEKMQKEMKSLPSGRWLWVGGTEWISRPENFSGAYNCTSTNVVDWRAFGLMMDLAMMGCGTGAILEPQYINQLPVIRNRLHVTVEGEIGTNPASERREETEVQIEGNIVNILVGDSRRGWVKSYQTLLELSTNDAFSGIVHVSVNLSNIRPAGEILKGFGGVANPIKLPELYQRCAAILNKAVGRKLNSVECCLLIDEAAVVVVAGNVRRCLPEDALVHTSKGLIPIRDIQIGDLVQTPLGFRHVIDKFDQGVQEVYEIETNGTFPRATLNHRIAVLADAKGKINWQRIGDLVEGDRLMHNAQVLPGTVTQLPRDFTTKRPIQSRNASPISIPELTPDVAWLIGLTHGDGYVSLGRNKHGKPYGAISWACSSLDEKLAAKIHDKIDRALALFGLKVTHVLLSNENTLRSRVTSIRLAEYFHKYIKQPNKAIEIPDFILQGSVDIRAAYLAGLMDSDGAINNRPPHLVTTVYRSFARQVAAVLSSLGIAGRVKLTRPQIENWQVKYNVTIPALKNQYNALIALHSVKGELRQGLKMYGFTIPGSLMREVYSYSEMRGMGFQGSRDVDANYERYVAESDICLDIPVTVNALGSYDCVQTYDIEVEEAHCFYCDGYLTHNSAGMRQGTSNDELFANAKNNLWQQDENGNWRIDPERDALRMANHTRVFHQKPTLEECINAVRSQYYSGEGAIQYAPEAIARSNADILTSQELKQEFIKTYTNSKEQAQNWLRDRHPEIIASELEHRLSRYGLNPCGEIHGVNFHCNLSEVHLNQIDPKNDQEQEEAFTAGALSVASLLNHKFLEPRYQFSRELDPIVGVSFTGLFDFFVRAFGVDWLRWWEQGRPEEFGIRNSEFGIENMAEYFRNKEREYLNRWRDIVFRVVWEYCDRHHIKRPNRCTTVQPSGTKSLLTGASPGWHPPKAQRFIRRITFRKNDPVALACIDYGYAVIPSQSDKDENGNLLNDPFDPRCMEWLVEIPVAVPWADLPGADEIEISKFSAPAQMDFYMQVQKYYVTHNTSATIELRENEVEALGTRIYEAIQNDEGYISAALLARFDDLQTFPRLPFEPITKAKYEELMQQVHSRRQVHDFYTALSRYDAQELDEAGPAGCDSDKCLFPQVEGK</sequence>
<dbReference type="GO" id="GO:0006260">
    <property type="term" value="P:DNA replication"/>
    <property type="evidence" value="ECO:0007669"/>
    <property type="project" value="InterPro"/>
</dbReference>
<keyword evidence="3" id="KW-0068">Autocatalytic cleavage</keyword>
<gene>
    <name evidence="8" type="ORF">Chro_0760</name>
</gene>
<evidence type="ECO:0000259" key="7">
    <source>
        <dbReference type="PROSITE" id="PS50819"/>
    </source>
</evidence>
<dbReference type="InterPro" id="IPR007869">
    <property type="entry name" value="Homing_endonuc_PI-Sce"/>
</dbReference>
<feature type="domain" description="DOD-type homing endonuclease" evidence="7">
    <location>
        <begin position="406"/>
        <end position="551"/>
    </location>
</feature>
<comment type="cofactor">
    <cofactor evidence="1">
        <name>adenosylcob(III)alamin</name>
        <dbReference type="ChEBI" id="CHEBI:18408"/>
    </cofactor>
</comment>